<keyword evidence="4" id="KW-0408">Iron</keyword>
<dbReference type="PROSITE" id="PS00198">
    <property type="entry name" value="4FE4S_FER_1"/>
    <property type="match status" value="1"/>
</dbReference>
<dbReference type="InterPro" id="IPR017896">
    <property type="entry name" value="4Fe4S_Fe-S-bd"/>
</dbReference>
<evidence type="ECO:0000313" key="8">
    <source>
        <dbReference type="EMBL" id="GAG61644.1"/>
    </source>
</evidence>
<dbReference type="PANTHER" id="PTHR43105:SF10">
    <property type="entry name" value="NADH-QUINONE OXIDOREDUCTASE SUBUNIT G"/>
    <property type="match status" value="1"/>
</dbReference>
<feature type="domain" description="4Fe-4S ferredoxin-type" evidence="6">
    <location>
        <begin position="67"/>
        <end position="95"/>
    </location>
</feature>
<dbReference type="AlphaFoldDB" id="X0YXP6"/>
<feature type="non-terminal residue" evidence="8">
    <location>
        <position position="385"/>
    </location>
</feature>
<dbReference type="Pfam" id="PF04879">
    <property type="entry name" value="Molybdop_Fe4S4"/>
    <property type="match status" value="1"/>
</dbReference>
<dbReference type="GO" id="GO:0022904">
    <property type="term" value="P:respiratory electron transport chain"/>
    <property type="evidence" value="ECO:0007669"/>
    <property type="project" value="TreeGrafter"/>
</dbReference>
<dbReference type="GO" id="GO:0003954">
    <property type="term" value="F:NADH dehydrogenase activity"/>
    <property type="evidence" value="ECO:0007669"/>
    <property type="project" value="TreeGrafter"/>
</dbReference>
<dbReference type="PANTHER" id="PTHR43105">
    <property type="entry name" value="RESPIRATORY NITRATE REDUCTASE"/>
    <property type="match status" value="1"/>
</dbReference>
<dbReference type="SMART" id="SM00926">
    <property type="entry name" value="Molybdop_Fe4S4"/>
    <property type="match status" value="1"/>
</dbReference>
<organism evidence="8">
    <name type="scientific">marine sediment metagenome</name>
    <dbReference type="NCBI Taxonomy" id="412755"/>
    <lineage>
        <taxon>unclassified sequences</taxon>
        <taxon>metagenomes</taxon>
        <taxon>ecological metagenomes</taxon>
    </lineage>
</organism>
<dbReference type="SUPFAM" id="SSF53706">
    <property type="entry name" value="Formate dehydrogenase/DMSO reductase, domains 1-3"/>
    <property type="match status" value="1"/>
</dbReference>
<dbReference type="Gene3D" id="3.40.228.10">
    <property type="entry name" value="Dimethylsulfoxide Reductase, domain 2"/>
    <property type="match status" value="1"/>
</dbReference>
<keyword evidence="5" id="KW-0411">Iron-sulfur</keyword>
<dbReference type="GO" id="GO:0016020">
    <property type="term" value="C:membrane"/>
    <property type="evidence" value="ECO:0007669"/>
    <property type="project" value="TreeGrafter"/>
</dbReference>
<dbReference type="Gene3D" id="3.40.50.740">
    <property type="match status" value="1"/>
</dbReference>
<feature type="domain" description="4Fe-4S Mo/W bis-MGD-type" evidence="7">
    <location>
        <begin position="104"/>
        <end position="163"/>
    </location>
</feature>
<comment type="caution">
    <text evidence="8">The sequence shown here is derived from an EMBL/GenBank/DDBJ whole genome shotgun (WGS) entry which is preliminary data.</text>
</comment>
<feature type="domain" description="4Fe-4S ferredoxin-type" evidence="6">
    <location>
        <begin position="23"/>
        <end position="56"/>
    </location>
</feature>
<dbReference type="Gene3D" id="3.30.70.20">
    <property type="match status" value="1"/>
</dbReference>
<dbReference type="EMBL" id="BART01009025">
    <property type="protein sequence ID" value="GAG61644.1"/>
    <property type="molecule type" value="Genomic_DNA"/>
</dbReference>
<dbReference type="PROSITE" id="PS51669">
    <property type="entry name" value="4FE4S_MOW_BIS_MGD"/>
    <property type="match status" value="1"/>
</dbReference>
<name>X0YXP6_9ZZZZ</name>
<dbReference type="InterPro" id="IPR017900">
    <property type="entry name" value="4Fe4S_Fe_S_CS"/>
</dbReference>
<evidence type="ECO:0000256" key="1">
    <source>
        <dbReference type="ARBA" id="ARBA00022485"/>
    </source>
</evidence>
<evidence type="ECO:0000256" key="2">
    <source>
        <dbReference type="ARBA" id="ARBA00022723"/>
    </source>
</evidence>
<dbReference type="SUPFAM" id="SSF54862">
    <property type="entry name" value="4Fe-4S ferredoxins"/>
    <property type="match status" value="1"/>
</dbReference>
<dbReference type="InterPro" id="IPR006963">
    <property type="entry name" value="Mopterin_OxRdtase_4Fe-4S_dom"/>
</dbReference>
<keyword evidence="2" id="KW-0479">Metal-binding</keyword>
<evidence type="ECO:0000259" key="7">
    <source>
        <dbReference type="PROSITE" id="PS51669"/>
    </source>
</evidence>
<evidence type="ECO:0000256" key="4">
    <source>
        <dbReference type="ARBA" id="ARBA00023004"/>
    </source>
</evidence>
<gene>
    <name evidence="8" type="ORF">S01H4_20125</name>
</gene>
<keyword evidence="1" id="KW-0004">4Fe-4S</keyword>
<dbReference type="GO" id="GO:0046872">
    <property type="term" value="F:metal ion binding"/>
    <property type="evidence" value="ECO:0007669"/>
    <property type="project" value="UniProtKB-KW"/>
</dbReference>
<reference evidence="8" key="1">
    <citation type="journal article" date="2014" name="Front. Microbiol.">
        <title>High frequency of phylogenetically diverse reductive dehalogenase-homologous genes in deep subseafloor sedimentary metagenomes.</title>
        <authorList>
            <person name="Kawai M."/>
            <person name="Futagami T."/>
            <person name="Toyoda A."/>
            <person name="Takaki Y."/>
            <person name="Nishi S."/>
            <person name="Hori S."/>
            <person name="Arai W."/>
            <person name="Tsubouchi T."/>
            <person name="Morono Y."/>
            <person name="Uchiyama I."/>
            <person name="Ito T."/>
            <person name="Fujiyama A."/>
            <person name="Inagaki F."/>
            <person name="Takami H."/>
        </authorList>
    </citation>
    <scope>NUCLEOTIDE SEQUENCE</scope>
    <source>
        <strain evidence="8">Expedition CK06-06</strain>
    </source>
</reference>
<feature type="non-terminal residue" evidence="8">
    <location>
        <position position="1"/>
    </location>
</feature>
<dbReference type="Pfam" id="PF22117">
    <property type="entry name" value="Fer4_Nqo3"/>
    <property type="match status" value="1"/>
</dbReference>
<proteinExistence type="predicted"/>
<dbReference type="PROSITE" id="PS51379">
    <property type="entry name" value="4FE4S_FER_2"/>
    <property type="match status" value="2"/>
</dbReference>
<evidence type="ECO:0000256" key="5">
    <source>
        <dbReference type="ARBA" id="ARBA00023014"/>
    </source>
</evidence>
<dbReference type="GO" id="GO:0051539">
    <property type="term" value="F:4 iron, 4 sulfur cluster binding"/>
    <property type="evidence" value="ECO:0007669"/>
    <property type="project" value="UniProtKB-KW"/>
</dbReference>
<evidence type="ECO:0000259" key="6">
    <source>
        <dbReference type="PROSITE" id="PS51379"/>
    </source>
</evidence>
<dbReference type="InterPro" id="IPR006656">
    <property type="entry name" value="Mopterin_OxRdtase"/>
</dbReference>
<sequence length="385" mass="42911">DFEADISELTGEVRKYLPDNRHPFITLDPNKCINCGKCVRTCSEILMVSALDFVNRGFKAIVKPAMEKPLLETNCISCGNCIDVCPTGAISEKFPFKIPGTLPKENHETVCNFCSVGCKINYKVLSDDVYYVSNNTEEIMNSHNNGYLCVKGKFGHRYLTSGNRIETPIIKLNGKASEVKTDEAVQYASKRIKNIIKKYGADSVAIFGSPKMSNEELFLLQKFARAGLKTNNISSFSNMISDCEYDSLDDSLGLTVSTTSMDNLMNADVIVAINSNLSEDNLIMELKIKKAQKKGAKLIVINSSEIKITKFADLWIDSRKGTNTILLNGILSELIKKGLVNEDFIKTNTENFSELKNMLQGNNAEDVCELTEIDIEKYKELTHLL</sequence>
<protein>
    <recommendedName>
        <fullName evidence="9">4Fe-4S dicluster domain-containing protein</fullName>
    </recommendedName>
</protein>
<dbReference type="InterPro" id="IPR050123">
    <property type="entry name" value="Prok_molybdopt-oxidoreductase"/>
</dbReference>
<dbReference type="Gene3D" id="2.20.25.90">
    <property type="entry name" value="ADC-like domains"/>
    <property type="match status" value="1"/>
</dbReference>
<dbReference type="Pfam" id="PF00384">
    <property type="entry name" value="Molybdopterin"/>
    <property type="match status" value="1"/>
</dbReference>
<evidence type="ECO:0000256" key="3">
    <source>
        <dbReference type="ARBA" id="ARBA00022737"/>
    </source>
</evidence>
<keyword evidence="3" id="KW-0677">Repeat</keyword>
<evidence type="ECO:0008006" key="9">
    <source>
        <dbReference type="Google" id="ProtNLM"/>
    </source>
</evidence>
<dbReference type="InterPro" id="IPR054351">
    <property type="entry name" value="NADH_UbQ_OxRdtase_ferredoxin"/>
</dbReference>
<dbReference type="FunFam" id="3.30.70.20:FF:000035">
    <property type="entry name" value="Iron hydrogenase 1"/>
    <property type="match status" value="1"/>
</dbReference>
<accession>X0YXP6</accession>